<organism evidence="1 2">
    <name type="scientific">Streptomyces phage Rowa</name>
    <dbReference type="NCBI Taxonomy" id="2059883"/>
    <lineage>
        <taxon>Viruses</taxon>
        <taxon>Duplodnaviria</taxon>
        <taxon>Heunggongvirae</taxon>
        <taxon>Uroviricota</taxon>
        <taxon>Caudoviricetes</taxon>
        <taxon>Rowavirus</taxon>
        <taxon>Rowavirus rowa</taxon>
    </lineage>
</organism>
<dbReference type="Proteomes" id="UP000240214">
    <property type="component" value="Segment"/>
</dbReference>
<evidence type="ECO:0000313" key="2">
    <source>
        <dbReference type="Proteomes" id="UP000240214"/>
    </source>
</evidence>
<accession>A0A2H5BLY4</accession>
<gene>
    <name evidence="1" type="ORF">SEA_ROWA_10</name>
</gene>
<proteinExistence type="predicted"/>
<name>A0A2H5BLY4_9CAUD</name>
<protein>
    <submittedName>
        <fullName evidence="1">Uncharacterized protein</fullName>
    </submittedName>
</protein>
<evidence type="ECO:0000313" key="1">
    <source>
        <dbReference type="EMBL" id="AUG87275.1"/>
    </source>
</evidence>
<reference evidence="2" key="1">
    <citation type="submission" date="2017-11" db="EMBL/GenBank/DDBJ databases">
        <authorList>
            <person name="Han C.G."/>
        </authorList>
    </citation>
    <scope>NUCLEOTIDE SEQUENCE [LARGE SCALE GENOMIC DNA]</scope>
</reference>
<dbReference type="EMBL" id="MG593803">
    <property type="protein sequence ID" value="AUG87275.1"/>
    <property type="molecule type" value="Genomic_DNA"/>
</dbReference>
<keyword evidence="2" id="KW-1185">Reference proteome</keyword>
<sequence>MSNVNIRYNFDFIRGLAKSEGAQRVVLAKARDIDAALRSVGVQTKVDTQDGPNRARAAVIAGYEDGATAEGTRRNLLLALDAAADPVE</sequence>